<keyword evidence="4" id="KW-0804">Transcription</keyword>
<dbReference type="Pfam" id="PF03466">
    <property type="entry name" value="LysR_substrate"/>
    <property type="match status" value="1"/>
</dbReference>
<name>A0ABX0FVN6_9BURK</name>
<dbReference type="InterPro" id="IPR036388">
    <property type="entry name" value="WH-like_DNA-bd_sf"/>
</dbReference>
<dbReference type="Gene3D" id="1.10.10.10">
    <property type="entry name" value="Winged helix-like DNA-binding domain superfamily/Winged helix DNA-binding domain"/>
    <property type="match status" value="1"/>
</dbReference>
<evidence type="ECO:0000256" key="1">
    <source>
        <dbReference type="ARBA" id="ARBA00009437"/>
    </source>
</evidence>
<dbReference type="EMBL" id="JAADJT010000024">
    <property type="protein sequence ID" value="NGZ88514.1"/>
    <property type="molecule type" value="Genomic_DNA"/>
</dbReference>
<organism evidence="6 7">
    <name type="scientific">Duganella aceris</name>
    <dbReference type="NCBI Taxonomy" id="2703883"/>
    <lineage>
        <taxon>Bacteria</taxon>
        <taxon>Pseudomonadati</taxon>
        <taxon>Pseudomonadota</taxon>
        <taxon>Betaproteobacteria</taxon>
        <taxon>Burkholderiales</taxon>
        <taxon>Oxalobacteraceae</taxon>
        <taxon>Telluria group</taxon>
        <taxon>Duganella</taxon>
    </lineage>
</organism>
<evidence type="ECO:0000256" key="4">
    <source>
        <dbReference type="ARBA" id="ARBA00023163"/>
    </source>
</evidence>
<dbReference type="InterPro" id="IPR000847">
    <property type="entry name" value="LysR_HTH_N"/>
</dbReference>
<feature type="domain" description="HTH lysR-type" evidence="5">
    <location>
        <begin position="7"/>
        <end position="64"/>
    </location>
</feature>
<dbReference type="PANTHER" id="PTHR30537">
    <property type="entry name" value="HTH-TYPE TRANSCRIPTIONAL REGULATOR"/>
    <property type="match status" value="1"/>
</dbReference>
<dbReference type="PANTHER" id="PTHR30537:SF72">
    <property type="entry name" value="LYSR FAMILY TRANSCRIPTIONAL REGULATOR"/>
    <property type="match status" value="1"/>
</dbReference>
<dbReference type="InterPro" id="IPR005119">
    <property type="entry name" value="LysR_subst-bd"/>
</dbReference>
<dbReference type="SUPFAM" id="SSF53850">
    <property type="entry name" value="Periplasmic binding protein-like II"/>
    <property type="match status" value="1"/>
</dbReference>
<dbReference type="PRINTS" id="PR00039">
    <property type="entry name" value="HTHLYSR"/>
</dbReference>
<evidence type="ECO:0000256" key="3">
    <source>
        <dbReference type="ARBA" id="ARBA00023125"/>
    </source>
</evidence>
<comment type="caution">
    <text evidence="6">The sequence shown here is derived from an EMBL/GenBank/DDBJ whole genome shotgun (WGS) entry which is preliminary data.</text>
</comment>
<dbReference type="InterPro" id="IPR036390">
    <property type="entry name" value="WH_DNA-bd_sf"/>
</dbReference>
<comment type="similarity">
    <text evidence="1">Belongs to the LysR transcriptional regulatory family.</text>
</comment>
<protein>
    <submittedName>
        <fullName evidence="6">LysR family transcriptional regulator</fullName>
    </submittedName>
</protein>
<dbReference type="CDD" id="cd08422">
    <property type="entry name" value="PBP2_CrgA_like"/>
    <property type="match status" value="1"/>
</dbReference>
<evidence type="ECO:0000259" key="5">
    <source>
        <dbReference type="PROSITE" id="PS50931"/>
    </source>
</evidence>
<reference evidence="7" key="2">
    <citation type="submission" date="2023-07" db="EMBL/GenBank/DDBJ databases">
        <title>Duganella aceri sp. nov., isolated from tree sap.</title>
        <authorList>
            <person name="Kim I.S."/>
        </authorList>
    </citation>
    <scope>NUCLEOTIDE SEQUENCE [LARGE SCALE GENOMIC DNA]</scope>
    <source>
        <strain evidence="7">SAP-35</strain>
    </source>
</reference>
<evidence type="ECO:0000313" key="7">
    <source>
        <dbReference type="Proteomes" id="UP000666369"/>
    </source>
</evidence>
<evidence type="ECO:0000256" key="2">
    <source>
        <dbReference type="ARBA" id="ARBA00023015"/>
    </source>
</evidence>
<keyword evidence="7" id="KW-1185">Reference proteome</keyword>
<dbReference type="PROSITE" id="PS50931">
    <property type="entry name" value="HTH_LYSR"/>
    <property type="match status" value="1"/>
</dbReference>
<keyword evidence="2" id="KW-0805">Transcription regulation</keyword>
<dbReference type="Proteomes" id="UP000666369">
    <property type="component" value="Unassembled WGS sequence"/>
</dbReference>
<dbReference type="SUPFAM" id="SSF46785">
    <property type="entry name" value="Winged helix' DNA-binding domain"/>
    <property type="match status" value="1"/>
</dbReference>
<evidence type="ECO:0000313" key="6">
    <source>
        <dbReference type="EMBL" id="NGZ88514.1"/>
    </source>
</evidence>
<dbReference type="Gene3D" id="3.40.190.290">
    <property type="match status" value="1"/>
</dbReference>
<sequence length="299" mass="32543">MQEMIGVSLQDITAFVAVAQTGSFTSAAERLGTNKSAVGKAVQRLEKHLATRLFQRTTRAVHITEDGQTYLSAARVAIERLREAEQSLAANRAEPVGRVRVDLPTGFGRLILPTLGALRERYPKVVVEISLNDRMSDPVGDGWDIVVRIGHLPGDSEMTVRKICDLKLGLYASPIYLKKHDAITSIADLNDHGAVLFRSFTGQLRGWSLNDNGLRRDFAPTPAVILDGQALVEATALGLGISQLIDRFAQPFIVDGRLEHVLPNADVAAPPVHALIPVGQKMTAKTRVVLEHIVATLQQ</sequence>
<proteinExistence type="inferred from homology"/>
<accession>A0ABX0FVN6</accession>
<dbReference type="InterPro" id="IPR058163">
    <property type="entry name" value="LysR-type_TF_proteobact-type"/>
</dbReference>
<dbReference type="Pfam" id="PF00126">
    <property type="entry name" value="HTH_1"/>
    <property type="match status" value="1"/>
</dbReference>
<dbReference type="RefSeq" id="WP_166108631.1">
    <property type="nucleotide sequence ID" value="NZ_JAADJT010000024.1"/>
</dbReference>
<keyword evidence="3" id="KW-0238">DNA-binding</keyword>
<reference evidence="6 7" key="1">
    <citation type="submission" date="2020-01" db="EMBL/GenBank/DDBJ databases">
        <authorList>
            <person name="Lee S.D."/>
        </authorList>
    </citation>
    <scope>NUCLEOTIDE SEQUENCE [LARGE SCALE GENOMIC DNA]</scope>
    <source>
        <strain evidence="6 7">SAP-35</strain>
    </source>
</reference>
<gene>
    <name evidence="6" type="ORF">GW587_30215</name>
</gene>